<dbReference type="EMBL" id="BMAT01001456">
    <property type="protein sequence ID" value="GFR85793.1"/>
    <property type="molecule type" value="Genomic_DNA"/>
</dbReference>
<evidence type="ECO:0000313" key="2">
    <source>
        <dbReference type="Proteomes" id="UP000762676"/>
    </source>
</evidence>
<proteinExistence type="predicted"/>
<keyword evidence="2" id="KW-1185">Reference proteome</keyword>
<gene>
    <name evidence="1" type="ORF">ElyMa_000704700</name>
</gene>
<organism evidence="1 2">
    <name type="scientific">Elysia marginata</name>
    <dbReference type="NCBI Taxonomy" id="1093978"/>
    <lineage>
        <taxon>Eukaryota</taxon>
        <taxon>Metazoa</taxon>
        <taxon>Spiralia</taxon>
        <taxon>Lophotrochozoa</taxon>
        <taxon>Mollusca</taxon>
        <taxon>Gastropoda</taxon>
        <taxon>Heterobranchia</taxon>
        <taxon>Euthyneura</taxon>
        <taxon>Panpulmonata</taxon>
        <taxon>Sacoglossa</taxon>
        <taxon>Placobranchoidea</taxon>
        <taxon>Plakobranchidae</taxon>
        <taxon>Elysia</taxon>
    </lineage>
</organism>
<sequence>MKDGHHSVFLDADEEEYWSVMDEMTSPVQGSSTGRCLAMSQQGELAVLDCAETTGAVACKKPLSRVFAMTTLLNQSAPVPHKGQLDFVHLFERVLPPLLTSLPSHGAAAPLEMLEVTTDTHCAFRCYR</sequence>
<reference evidence="1 2" key="1">
    <citation type="journal article" date="2021" name="Elife">
        <title>Chloroplast acquisition without the gene transfer in kleptoplastic sea slugs, Plakobranchus ocellatus.</title>
        <authorList>
            <person name="Maeda T."/>
            <person name="Takahashi S."/>
            <person name="Yoshida T."/>
            <person name="Shimamura S."/>
            <person name="Takaki Y."/>
            <person name="Nagai Y."/>
            <person name="Toyoda A."/>
            <person name="Suzuki Y."/>
            <person name="Arimoto A."/>
            <person name="Ishii H."/>
            <person name="Satoh N."/>
            <person name="Nishiyama T."/>
            <person name="Hasebe M."/>
            <person name="Maruyama T."/>
            <person name="Minagawa J."/>
            <person name="Obokata J."/>
            <person name="Shigenobu S."/>
        </authorList>
    </citation>
    <scope>NUCLEOTIDE SEQUENCE [LARGE SCALE GENOMIC DNA]</scope>
</reference>
<dbReference type="AlphaFoldDB" id="A0AAV4GJ99"/>
<comment type="caution">
    <text evidence="1">The sequence shown here is derived from an EMBL/GenBank/DDBJ whole genome shotgun (WGS) entry which is preliminary data.</text>
</comment>
<name>A0AAV4GJ99_9GAST</name>
<accession>A0AAV4GJ99</accession>
<protein>
    <submittedName>
        <fullName evidence="1">Uncharacterized protein</fullName>
    </submittedName>
</protein>
<dbReference type="Proteomes" id="UP000762676">
    <property type="component" value="Unassembled WGS sequence"/>
</dbReference>
<evidence type="ECO:0000313" key="1">
    <source>
        <dbReference type="EMBL" id="GFR85793.1"/>
    </source>
</evidence>